<sequence>MFVQPAVFSLAILAVAAIRTPIDMSTGDIHEAN</sequence>
<protein>
    <submittedName>
        <fullName evidence="1">Uncharacterized protein</fullName>
    </submittedName>
</protein>
<evidence type="ECO:0000313" key="2">
    <source>
        <dbReference type="Proteomes" id="UP000038750"/>
    </source>
</evidence>
<accession>A0A0T9M8S7</accession>
<name>A0A0T9M8S7_YERIN</name>
<reference evidence="1 2" key="1">
    <citation type="submission" date="2015-03" db="EMBL/GenBank/DDBJ databases">
        <authorList>
            <person name="Murphy D."/>
        </authorList>
    </citation>
    <scope>NUCLEOTIDE SEQUENCE [LARGE SCALE GENOMIC DNA]</scope>
    <source>
        <strain evidence="1 2">BR165/97</strain>
    </source>
</reference>
<evidence type="ECO:0000313" key="1">
    <source>
        <dbReference type="EMBL" id="CNF74403.1"/>
    </source>
</evidence>
<dbReference type="EMBL" id="CPZJ01000007">
    <property type="protein sequence ID" value="CNF74403.1"/>
    <property type="molecule type" value="Genomic_DNA"/>
</dbReference>
<proteinExistence type="predicted"/>
<organism evidence="1 2">
    <name type="scientific">Yersinia intermedia</name>
    <dbReference type="NCBI Taxonomy" id="631"/>
    <lineage>
        <taxon>Bacteria</taxon>
        <taxon>Pseudomonadati</taxon>
        <taxon>Pseudomonadota</taxon>
        <taxon>Gammaproteobacteria</taxon>
        <taxon>Enterobacterales</taxon>
        <taxon>Yersiniaceae</taxon>
        <taxon>Yersinia</taxon>
    </lineage>
</organism>
<dbReference type="Proteomes" id="UP000038750">
    <property type="component" value="Unassembled WGS sequence"/>
</dbReference>
<dbReference type="AlphaFoldDB" id="A0A0T9M8S7"/>
<gene>
    <name evidence="1" type="ORF">ERS008530_01998</name>
</gene>